<evidence type="ECO:0000313" key="2">
    <source>
        <dbReference type="Proteomes" id="UP001139981"/>
    </source>
</evidence>
<dbReference type="Proteomes" id="UP001139981">
    <property type="component" value="Unassembled WGS sequence"/>
</dbReference>
<organism evidence="1 2">
    <name type="scientific">Coemansia aciculifera</name>
    <dbReference type="NCBI Taxonomy" id="417176"/>
    <lineage>
        <taxon>Eukaryota</taxon>
        <taxon>Fungi</taxon>
        <taxon>Fungi incertae sedis</taxon>
        <taxon>Zoopagomycota</taxon>
        <taxon>Kickxellomycotina</taxon>
        <taxon>Kickxellomycetes</taxon>
        <taxon>Kickxellales</taxon>
        <taxon>Kickxellaceae</taxon>
        <taxon>Coemansia</taxon>
    </lineage>
</organism>
<sequence length="530" mass="61044">MDTRVEQRMRHMSGTIRAKPDWMKKLNDVETVAEWSAEAKSKELTDVEFRYVLDELQYYSSLHIPGSSIRLSATEGVWISDSLIDAQTTNALKDYAAVLASVPSRQKDWHPKDRARVLNLIDPSLFPLIYGCSKLCLQTTSSPQAALNPAVPGEFPGSIEKWSEILGELGYYVPKAGGAWWDWSFSKEFCWLPSEFRVDDNGAVTIESYINNLHPVKHAAFYPIIASVFSQFIPLLEQVVTDLVHPRQPRVEPGDYEYKSDELEPEGVNYWEEEYIEWRSRATFVPPQPEPFVAPERPVKPYSLCDRRLQAIVRMSNIELTDKRSIYGGNDWKVAGLDNERIIATGIFFYDVANITRRSLQFREALHGWDFVAENFDFDSVIRVYGLSKDDARNDDYSVSQELGDVEIKDGRCVVFPNILQHKMPELRLVDRTKPGHCKILVSYFVDPTRRIPSTEIVPPQQQEWCFEDVLEAEPFRSLPSLVIDGIIDKVDYPISLREAKRVRLQVRQDARTDKKINHELFEPSFFFSF</sequence>
<protein>
    <submittedName>
        <fullName evidence="1">Uncharacterized protein</fullName>
    </submittedName>
</protein>
<evidence type="ECO:0000313" key="1">
    <source>
        <dbReference type="EMBL" id="KAJ2892119.1"/>
    </source>
</evidence>
<proteinExistence type="predicted"/>
<accession>A0ACC1M1R2</accession>
<dbReference type="EMBL" id="JANBVB010000808">
    <property type="protein sequence ID" value="KAJ2892119.1"/>
    <property type="molecule type" value="Genomic_DNA"/>
</dbReference>
<comment type="caution">
    <text evidence="1">The sequence shown here is derived from an EMBL/GenBank/DDBJ whole genome shotgun (WGS) entry which is preliminary data.</text>
</comment>
<reference evidence="1" key="1">
    <citation type="submission" date="2022-07" db="EMBL/GenBank/DDBJ databases">
        <title>Phylogenomic reconstructions and comparative analyses of Kickxellomycotina fungi.</title>
        <authorList>
            <person name="Reynolds N.K."/>
            <person name="Stajich J.E."/>
            <person name="Barry K."/>
            <person name="Grigoriev I.V."/>
            <person name="Crous P."/>
            <person name="Smith M.E."/>
        </authorList>
    </citation>
    <scope>NUCLEOTIDE SEQUENCE</scope>
    <source>
        <strain evidence="1">CBS 190363</strain>
    </source>
</reference>
<gene>
    <name evidence="1" type="ORF">IWW38_003339</name>
</gene>
<keyword evidence="2" id="KW-1185">Reference proteome</keyword>
<name>A0ACC1M1R2_9FUNG</name>